<keyword evidence="9" id="KW-0472">Membrane</keyword>
<dbReference type="PROSITE" id="PS00086">
    <property type="entry name" value="CYTOCHROME_P450"/>
    <property type="match status" value="1"/>
</dbReference>
<evidence type="ECO:0000313" key="11">
    <source>
        <dbReference type="Proteomes" id="UP000566819"/>
    </source>
</evidence>
<evidence type="ECO:0000256" key="1">
    <source>
        <dbReference type="ARBA" id="ARBA00001971"/>
    </source>
</evidence>
<dbReference type="InterPro" id="IPR017972">
    <property type="entry name" value="Cyt_P450_CS"/>
</dbReference>
<dbReference type="PANTHER" id="PTHR46206">
    <property type="entry name" value="CYTOCHROME P450"/>
    <property type="match status" value="1"/>
</dbReference>
<keyword evidence="4 8" id="KW-0560">Oxidoreductase</keyword>
<protein>
    <recommendedName>
        <fullName evidence="12">Cytochrome P450</fullName>
    </recommendedName>
</protein>
<dbReference type="PRINTS" id="PR00465">
    <property type="entry name" value="EP450IV"/>
</dbReference>
<dbReference type="AlphaFoldDB" id="A0A8H4RCT3"/>
<evidence type="ECO:0000256" key="4">
    <source>
        <dbReference type="ARBA" id="ARBA00023002"/>
    </source>
</evidence>
<keyword evidence="3 7" id="KW-0479">Metal-binding</keyword>
<feature type="binding site" description="axial binding residue" evidence="7">
    <location>
        <position position="467"/>
    </location>
    <ligand>
        <name>heme</name>
        <dbReference type="ChEBI" id="CHEBI:30413"/>
    </ligand>
    <ligandPart>
        <name>Fe</name>
        <dbReference type="ChEBI" id="CHEBI:18248"/>
    </ligandPart>
</feature>
<dbReference type="InterPro" id="IPR036396">
    <property type="entry name" value="Cyt_P450_sf"/>
</dbReference>
<proteinExistence type="inferred from homology"/>
<evidence type="ECO:0008006" key="12">
    <source>
        <dbReference type="Google" id="ProtNLM"/>
    </source>
</evidence>
<dbReference type="InterPro" id="IPR002403">
    <property type="entry name" value="Cyt_P450_E_grp-IV"/>
</dbReference>
<dbReference type="Gene3D" id="1.10.630.10">
    <property type="entry name" value="Cytochrome P450"/>
    <property type="match status" value="1"/>
</dbReference>
<evidence type="ECO:0000256" key="8">
    <source>
        <dbReference type="RuleBase" id="RU000461"/>
    </source>
</evidence>
<keyword evidence="9" id="KW-0812">Transmembrane</keyword>
<dbReference type="GO" id="GO:0016705">
    <property type="term" value="F:oxidoreductase activity, acting on paired donors, with incorporation or reduction of molecular oxygen"/>
    <property type="evidence" value="ECO:0007669"/>
    <property type="project" value="InterPro"/>
</dbReference>
<dbReference type="SUPFAM" id="SSF48264">
    <property type="entry name" value="Cytochrome P450"/>
    <property type="match status" value="1"/>
</dbReference>
<keyword evidence="11" id="KW-1185">Reference proteome</keyword>
<comment type="similarity">
    <text evidence="2 8">Belongs to the cytochrome P450 family.</text>
</comment>
<comment type="caution">
    <text evidence="10">The sequence shown here is derived from an EMBL/GenBank/DDBJ whole genome shotgun (WGS) entry which is preliminary data.</text>
</comment>
<feature type="transmembrane region" description="Helical" evidence="9">
    <location>
        <begin position="18"/>
        <end position="36"/>
    </location>
</feature>
<evidence type="ECO:0000313" key="10">
    <source>
        <dbReference type="EMBL" id="KAF4627737.1"/>
    </source>
</evidence>
<evidence type="ECO:0000256" key="9">
    <source>
        <dbReference type="SAM" id="Phobius"/>
    </source>
</evidence>
<dbReference type="OrthoDB" id="1844152at2759"/>
<name>A0A8H4RCT3_9HELO</name>
<dbReference type="Pfam" id="PF00067">
    <property type="entry name" value="p450"/>
    <property type="match status" value="1"/>
</dbReference>
<evidence type="ECO:0000256" key="7">
    <source>
        <dbReference type="PIRSR" id="PIRSR602403-1"/>
    </source>
</evidence>
<gene>
    <name evidence="10" type="ORF">G7Y89_g10414</name>
</gene>
<dbReference type="PANTHER" id="PTHR46206:SF6">
    <property type="entry name" value="CYTOCHROME P450 MONOOXYGENASE AN1598-RELATED"/>
    <property type="match status" value="1"/>
</dbReference>
<dbReference type="EMBL" id="JAAMPI010000919">
    <property type="protein sequence ID" value="KAF4627737.1"/>
    <property type="molecule type" value="Genomic_DNA"/>
</dbReference>
<dbReference type="CDD" id="cd11041">
    <property type="entry name" value="CYP503A1-like"/>
    <property type="match status" value="1"/>
</dbReference>
<sequence>MSSATISHVKAFATSSPLAFSAVGFLFVAAVVRYFLNRPQRLNLPVVGRGLPQERMQDLLEGTTKYPDTPFLVASAPPAVVLPPNVMNEIRNLPENKVSFSKFVQEMFSYKDTGIGGTRPEVIAAVRVDLTRHISSVMDALQDEIKYSMDKEMGPCTEWTSIVLYSKLARIVALLSGRVFVGLPLSRQEEWLDSTIDFTVDAVQAAEAIRKWNPILRPFIAKFLPEIRRVNAHKKRGSKLLAPLLENLLKELKEEKPVVSEDKEQHMAFVSWIIGHTKESERSSAAVLASNQMAEVSFAAIHTTTMTATHVIFDLVSRREYIQPLREEIEIVLAEDGYDVNGDGSMKLKKASFPKLRKLDSFLKESQRLSPPSLTNGRRITNSEIKLSTGHTIPKGTHIMFPSYPLQISPLSESFSPAYNGPDYKPPSEFDGMRFYKLRAMEGKENKHQFVTTAPDSLNFGYGNHACPGRFFASNEIKIVLIELLKNWEFRLKGDVELKGGADKRPKNFFTEAGVSPNPFAEIEFKRRSD</sequence>
<keyword evidence="9" id="KW-1133">Transmembrane helix</keyword>
<evidence type="ECO:0000256" key="3">
    <source>
        <dbReference type="ARBA" id="ARBA00022723"/>
    </source>
</evidence>
<evidence type="ECO:0000256" key="5">
    <source>
        <dbReference type="ARBA" id="ARBA00023004"/>
    </source>
</evidence>
<evidence type="ECO:0000256" key="2">
    <source>
        <dbReference type="ARBA" id="ARBA00010617"/>
    </source>
</evidence>
<dbReference type="GO" id="GO:0020037">
    <property type="term" value="F:heme binding"/>
    <property type="evidence" value="ECO:0007669"/>
    <property type="project" value="InterPro"/>
</dbReference>
<comment type="cofactor">
    <cofactor evidence="1 7">
        <name>heme</name>
        <dbReference type="ChEBI" id="CHEBI:30413"/>
    </cofactor>
</comment>
<organism evidence="10 11">
    <name type="scientific">Cudoniella acicularis</name>
    <dbReference type="NCBI Taxonomy" id="354080"/>
    <lineage>
        <taxon>Eukaryota</taxon>
        <taxon>Fungi</taxon>
        <taxon>Dikarya</taxon>
        <taxon>Ascomycota</taxon>
        <taxon>Pezizomycotina</taxon>
        <taxon>Leotiomycetes</taxon>
        <taxon>Helotiales</taxon>
        <taxon>Tricladiaceae</taxon>
        <taxon>Cudoniella</taxon>
    </lineage>
</organism>
<dbReference type="GO" id="GO:0004497">
    <property type="term" value="F:monooxygenase activity"/>
    <property type="evidence" value="ECO:0007669"/>
    <property type="project" value="UniProtKB-KW"/>
</dbReference>
<accession>A0A8H4RCT3</accession>
<dbReference type="InterPro" id="IPR001128">
    <property type="entry name" value="Cyt_P450"/>
</dbReference>
<evidence type="ECO:0000256" key="6">
    <source>
        <dbReference type="ARBA" id="ARBA00023033"/>
    </source>
</evidence>
<dbReference type="GO" id="GO:0005506">
    <property type="term" value="F:iron ion binding"/>
    <property type="evidence" value="ECO:0007669"/>
    <property type="project" value="InterPro"/>
</dbReference>
<keyword evidence="5 7" id="KW-0408">Iron</keyword>
<keyword evidence="6 8" id="KW-0503">Monooxygenase</keyword>
<dbReference type="Proteomes" id="UP000566819">
    <property type="component" value="Unassembled WGS sequence"/>
</dbReference>
<keyword evidence="7 8" id="KW-0349">Heme</keyword>
<reference evidence="10 11" key="1">
    <citation type="submission" date="2020-03" db="EMBL/GenBank/DDBJ databases">
        <title>Draft Genome Sequence of Cudoniella acicularis.</title>
        <authorList>
            <person name="Buettner E."/>
            <person name="Kellner H."/>
        </authorList>
    </citation>
    <scope>NUCLEOTIDE SEQUENCE [LARGE SCALE GENOMIC DNA]</scope>
    <source>
        <strain evidence="10 11">DSM 108380</strain>
    </source>
</reference>